<sequence length="205" mass="23167">MASNQEQNTNRMSSRMSKHESEESTLVWLGKEIISTLIYVGVILGIFLLIQTFLFAQVSIDGQSMAPTLQPNDRLISNKISSIERFDIVVFDSPDEPDKQYIKRVIGIPGDHVEFTEDQLYLNGEAVDEPYLNEIIDAYPGTYTANFSMVDITGEETVPEGQYFVMGDNRVNSRDSRSFGFISEEAISGETRLQLWPLSEVGFLY</sequence>
<dbReference type="RefSeq" id="WP_111951806.1">
    <property type="nucleotide sequence ID" value="NZ_CAJHJL010000012.1"/>
</dbReference>
<protein>
    <recommendedName>
        <fullName evidence="4 7">Signal peptidase I</fullName>
        <ecNumber evidence="4 7">3.4.21.89</ecNumber>
    </recommendedName>
</protein>
<feature type="domain" description="Peptidase S26" evidence="9">
    <location>
        <begin position="36"/>
        <end position="196"/>
    </location>
</feature>
<dbReference type="PROSITE" id="PS00501">
    <property type="entry name" value="SPASE_I_1"/>
    <property type="match status" value="1"/>
</dbReference>
<evidence type="ECO:0000256" key="1">
    <source>
        <dbReference type="ARBA" id="ARBA00000677"/>
    </source>
</evidence>
<keyword evidence="7" id="KW-1133">Transmembrane helix</keyword>
<dbReference type="InterPro" id="IPR019758">
    <property type="entry name" value="Pept_S26A_signal_pept_1_CS"/>
</dbReference>
<evidence type="ECO:0000256" key="4">
    <source>
        <dbReference type="ARBA" id="ARBA00013208"/>
    </source>
</evidence>
<dbReference type="EC" id="3.4.21.89" evidence="4 7"/>
<organism evidence="10 11">
    <name type="scientific">Dolosigranulum pigrum</name>
    <dbReference type="NCBI Taxonomy" id="29394"/>
    <lineage>
        <taxon>Bacteria</taxon>
        <taxon>Bacillati</taxon>
        <taxon>Bacillota</taxon>
        <taxon>Bacilli</taxon>
        <taxon>Lactobacillales</taxon>
        <taxon>Carnobacteriaceae</taxon>
        <taxon>Dolosigranulum</taxon>
    </lineage>
</organism>
<proteinExistence type="inferred from homology"/>
<dbReference type="Pfam" id="PF10502">
    <property type="entry name" value="Peptidase_S26"/>
    <property type="match status" value="1"/>
</dbReference>
<dbReference type="AlphaFoldDB" id="A0A328KJG1"/>
<accession>A0A328KJG1</accession>
<dbReference type="OrthoDB" id="9802919at2"/>
<dbReference type="SUPFAM" id="SSF51306">
    <property type="entry name" value="LexA/Signal peptidase"/>
    <property type="match status" value="1"/>
</dbReference>
<dbReference type="PRINTS" id="PR00727">
    <property type="entry name" value="LEADERPTASE"/>
</dbReference>
<evidence type="ECO:0000256" key="6">
    <source>
        <dbReference type="ARBA" id="ARBA00022801"/>
    </source>
</evidence>
<keyword evidence="5 7" id="KW-0645">Protease</keyword>
<evidence type="ECO:0000256" key="2">
    <source>
        <dbReference type="ARBA" id="ARBA00004401"/>
    </source>
</evidence>
<dbReference type="InterPro" id="IPR019533">
    <property type="entry name" value="Peptidase_S26"/>
</dbReference>
<feature type="transmembrane region" description="Helical" evidence="7">
    <location>
        <begin position="33"/>
        <end position="56"/>
    </location>
</feature>
<evidence type="ECO:0000313" key="10">
    <source>
        <dbReference type="EMBL" id="RAN61356.1"/>
    </source>
</evidence>
<name>A0A328KJG1_9LACT</name>
<dbReference type="PANTHER" id="PTHR43390">
    <property type="entry name" value="SIGNAL PEPTIDASE I"/>
    <property type="match status" value="1"/>
</dbReference>
<dbReference type="NCBIfam" id="TIGR02227">
    <property type="entry name" value="sigpep_I_bact"/>
    <property type="match status" value="1"/>
</dbReference>
<keyword evidence="7" id="KW-0472">Membrane</keyword>
<dbReference type="EMBL" id="NAQV01000071">
    <property type="protein sequence ID" value="RAN61356.1"/>
    <property type="molecule type" value="Genomic_DNA"/>
</dbReference>
<evidence type="ECO:0000313" key="11">
    <source>
        <dbReference type="Proteomes" id="UP000249099"/>
    </source>
</evidence>
<dbReference type="InterPro" id="IPR036286">
    <property type="entry name" value="LexA/Signal_pep-like_sf"/>
</dbReference>
<comment type="similarity">
    <text evidence="3 8">Belongs to the peptidase S26 family.</text>
</comment>
<reference evidence="10 11" key="1">
    <citation type="submission" date="2017-03" db="EMBL/GenBank/DDBJ databases">
        <title>wgs assembly of Dolosigranulum pigrum KPL CDC strains.</title>
        <authorList>
            <person name="Brugger S.D."/>
            <person name="Pettigrew M."/>
            <person name="Kong Y."/>
            <person name="Lemon K.P."/>
        </authorList>
    </citation>
    <scope>NUCLEOTIDE SEQUENCE [LARGE SCALE GENOMIC DNA]</scope>
    <source>
        <strain evidence="10 11">KPL1931_CDC4294-98</strain>
    </source>
</reference>
<comment type="catalytic activity">
    <reaction evidence="1 7">
        <text>Cleavage of hydrophobic, N-terminal signal or leader sequences from secreted and periplasmic proteins.</text>
        <dbReference type="EC" id="3.4.21.89"/>
    </reaction>
</comment>
<keyword evidence="6 7" id="KW-0378">Hydrolase</keyword>
<comment type="subcellular location">
    <subcellularLocation>
        <location evidence="2">Cell membrane</location>
        <topology evidence="2">Single-pass type II membrane protein</topology>
    </subcellularLocation>
    <subcellularLocation>
        <location evidence="8">Membrane</location>
        <topology evidence="8">Single-pass type II membrane protein</topology>
    </subcellularLocation>
</comment>
<dbReference type="CDD" id="cd06530">
    <property type="entry name" value="S26_SPase_I"/>
    <property type="match status" value="1"/>
</dbReference>
<dbReference type="GO" id="GO:0009003">
    <property type="term" value="F:signal peptidase activity"/>
    <property type="evidence" value="ECO:0007669"/>
    <property type="project" value="UniProtKB-EC"/>
</dbReference>
<dbReference type="Gene3D" id="2.10.109.10">
    <property type="entry name" value="Umud Fragment, subunit A"/>
    <property type="match status" value="1"/>
</dbReference>
<evidence type="ECO:0000256" key="7">
    <source>
        <dbReference type="RuleBase" id="RU003993"/>
    </source>
</evidence>
<dbReference type="InterPro" id="IPR000223">
    <property type="entry name" value="Pept_S26A_signal_pept_1"/>
</dbReference>
<dbReference type="GO" id="GO:0006465">
    <property type="term" value="P:signal peptide processing"/>
    <property type="evidence" value="ECO:0007669"/>
    <property type="project" value="InterPro"/>
</dbReference>
<dbReference type="PROSITE" id="PS00760">
    <property type="entry name" value="SPASE_I_2"/>
    <property type="match status" value="1"/>
</dbReference>
<evidence type="ECO:0000256" key="3">
    <source>
        <dbReference type="ARBA" id="ARBA00009370"/>
    </source>
</evidence>
<dbReference type="InterPro" id="IPR019756">
    <property type="entry name" value="Pept_S26A_signal_pept_1_Ser-AS"/>
</dbReference>
<dbReference type="Proteomes" id="UP000249099">
    <property type="component" value="Unassembled WGS sequence"/>
</dbReference>
<dbReference type="GO" id="GO:0005886">
    <property type="term" value="C:plasma membrane"/>
    <property type="evidence" value="ECO:0007669"/>
    <property type="project" value="UniProtKB-SubCell"/>
</dbReference>
<comment type="caution">
    <text evidence="10">The sequence shown here is derived from an EMBL/GenBank/DDBJ whole genome shotgun (WGS) entry which is preliminary data.</text>
</comment>
<dbReference type="GO" id="GO:0004252">
    <property type="term" value="F:serine-type endopeptidase activity"/>
    <property type="evidence" value="ECO:0007669"/>
    <property type="project" value="InterPro"/>
</dbReference>
<keyword evidence="7" id="KW-0812">Transmembrane</keyword>
<dbReference type="PROSITE" id="PS00761">
    <property type="entry name" value="SPASE_I_3"/>
    <property type="match status" value="1"/>
</dbReference>
<evidence type="ECO:0000256" key="8">
    <source>
        <dbReference type="RuleBase" id="RU362042"/>
    </source>
</evidence>
<gene>
    <name evidence="10" type="ORF">B8A44_09855</name>
</gene>
<dbReference type="InterPro" id="IPR019757">
    <property type="entry name" value="Pept_S26A_signal_pept_1_Lys-AS"/>
</dbReference>
<dbReference type="PANTHER" id="PTHR43390:SF1">
    <property type="entry name" value="CHLOROPLAST PROCESSING PEPTIDASE"/>
    <property type="match status" value="1"/>
</dbReference>
<evidence type="ECO:0000259" key="9">
    <source>
        <dbReference type="Pfam" id="PF10502"/>
    </source>
</evidence>
<evidence type="ECO:0000256" key="5">
    <source>
        <dbReference type="ARBA" id="ARBA00022670"/>
    </source>
</evidence>